<accession>A0A426XPK1</accession>
<dbReference type="AlphaFoldDB" id="A0A426XPK1"/>
<proteinExistence type="predicted"/>
<comment type="caution">
    <text evidence="1">The sequence shown here is derived from an EMBL/GenBank/DDBJ whole genome shotgun (WGS) entry which is preliminary data.</text>
</comment>
<gene>
    <name evidence="1" type="ORF">B296_00032418</name>
</gene>
<evidence type="ECO:0000313" key="1">
    <source>
        <dbReference type="EMBL" id="RRT41427.1"/>
    </source>
</evidence>
<name>A0A426XPK1_ENSVE</name>
<dbReference type="Proteomes" id="UP000287651">
    <property type="component" value="Unassembled WGS sequence"/>
</dbReference>
<evidence type="ECO:0000313" key="2">
    <source>
        <dbReference type="Proteomes" id="UP000287651"/>
    </source>
</evidence>
<organism evidence="1 2">
    <name type="scientific">Ensete ventricosum</name>
    <name type="common">Abyssinian banana</name>
    <name type="synonym">Musa ensete</name>
    <dbReference type="NCBI Taxonomy" id="4639"/>
    <lineage>
        <taxon>Eukaryota</taxon>
        <taxon>Viridiplantae</taxon>
        <taxon>Streptophyta</taxon>
        <taxon>Embryophyta</taxon>
        <taxon>Tracheophyta</taxon>
        <taxon>Spermatophyta</taxon>
        <taxon>Magnoliopsida</taxon>
        <taxon>Liliopsida</taxon>
        <taxon>Zingiberales</taxon>
        <taxon>Musaceae</taxon>
        <taxon>Ensete</taxon>
    </lineage>
</organism>
<feature type="non-terminal residue" evidence="1">
    <location>
        <position position="1"/>
    </location>
</feature>
<sequence length="50" mass="5234">DLFNLIGCLLEPATVSVINIFADAVLCGTGKISSLGAIICFYEPVAYLGK</sequence>
<dbReference type="EMBL" id="AMZH03018591">
    <property type="protein sequence ID" value="RRT41427.1"/>
    <property type="molecule type" value="Genomic_DNA"/>
</dbReference>
<reference evidence="1 2" key="1">
    <citation type="journal article" date="2014" name="Agronomy (Basel)">
        <title>A Draft Genome Sequence for Ensete ventricosum, the Drought-Tolerant Tree Against Hunger.</title>
        <authorList>
            <person name="Harrison J."/>
            <person name="Moore K.A."/>
            <person name="Paszkiewicz K."/>
            <person name="Jones T."/>
            <person name="Grant M."/>
            <person name="Ambacheew D."/>
            <person name="Muzemil S."/>
            <person name="Studholme D.J."/>
        </authorList>
    </citation>
    <scope>NUCLEOTIDE SEQUENCE [LARGE SCALE GENOMIC DNA]</scope>
</reference>
<protein>
    <submittedName>
        <fullName evidence="1">Uncharacterized protein</fullName>
    </submittedName>
</protein>